<name>A0AA42CEX0_9PROT</name>
<keyword evidence="2" id="KW-1185">Reference proteome</keyword>
<dbReference type="RefSeq" id="WP_264715378.1">
    <property type="nucleotide sequence ID" value="NZ_JAPDNT010000021.1"/>
</dbReference>
<dbReference type="AlphaFoldDB" id="A0AA42CEX0"/>
<proteinExistence type="predicted"/>
<organism evidence="1 2">
    <name type="scientific">Limobrevibacterium gyesilva</name>
    <dbReference type="NCBI Taxonomy" id="2991712"/>
    <lineage>
        <taxon>Bacteria</taxon>
        <taxon>Pseudomonadati</taxon>
        <taxon>Pseudomonadota</taxon>
        <taxon>Alphaproteobacteria</taxon>
        <taxon>Acetobacterales</taxon>
        <taxon>Acetobacteraceae</taxon>
        <taxon>Limobrevibacterium</taxon>
    </lineage>
</organism>
<dbReference type="InterPro" id="IPR027417">
    <property type="entry name" value="P-loop_NTPase"/>
</dbReference>
<evidence type="ECO:0000313" key="1">
    <source>
        <dbReference type="EMBL" id="MCW3476568.1"/>
    </source>
</evidence>
<dbReference type="SUPFAM" id="SSF52540">
    <property type="entry name" value="P-loop containing nucleoside triphosphate hydrolases"/>
    <property type="match status" value="1"/>
</dbReference>
<sequence>MPAPASLAVLRARLHALQPQAGHGVLPFGDPRVDACLPEGGLALGALHEVGAAGIEAETGAVAAGFIACLLARLPGIKPLFWIAPACDLHAPGLLAYGLDPGRLVLVQTRDDAETLAAMEAVLREGAATAVVAEAGRLGRIASRRLQLACLKRGTTGFVLRRWPHGRTAAVQEATAAVTRWQVAPAPSTAAHREPGPPRWRVELAHARGGIEGAWIMQAGGSSDAAHPLRVVAELADAAPAPAVRPGRAG</sequence>
<dbReference type="InterPro" id="IPR017026">
    <property type="entry name" value="ImuA"/>
</dbReference>
<dbReference type="Proteomes" id="UP001165679">
    <property type="component" value="Unassembled WGS sequence"/>
</dbReference>
<gene>
    <name evidence="1" type="ORF">OL599_18550</name>
</gene>
<evidence type="ECO:0000313" key="2">
    <source>
        <dbReference type="Proteomes" id="UP001165679"/>
    </source>
</evidence>
<reference evidence="1" key="1">
    <citation type="submission" date="2022-09" db="EMBL/GenBank/DDBJ databases">
        <title>Rhodovastum sp. nov. RN2-1 isolated from soil in Seongnam, South Korea.</title>
        <authorList>
            <person name="Le N.T."/>
        </authorList>
    </citation>
    <scope>NUCLEOTIDE SEQUENCE</scope>
    <source>
        <strain evidence="1">RN2-1</strain>
    </source>
</reference>
<dbReference type="EMBL" id="JAPDNT010000021">
    <property type="protein sequence ID" value="MCW3476568.1"/>
    <property type="molecule type" value="Genomic_DNA"/>
</dbReference>
<comment type="caution">
    <text evidence="1">The sequence shown here is derived from an EMBL/GenBank/DDBJ whole genome shotgun (WGS) entry which is preliminary data.</text>
</comment>
<evidence type="ECO:0008006" key="3">
    <source>
        <dbReference type="Google" id="ProtNLM"/>
    </source>
</evidence>
<reference evidence="1" key="2">
    <citation type="submission" date="2022-10" db="EMBL/GenBank/DDBJ databases">
        <authorList>
            <person name="Trinh H.N."/>
        </authorList>
    </citation>
    <scope>NUCLEOTIDE SEQUENCE</scope>
    <source>
        <strain evidence="1">RN2-1</strain>
    </source>
</reference>
<dbReference type="Gene3D" id="3.40.50.300">
    <property type="entry name" value="P-loop containing nucleotide triphosphate hydrolases"/>
    <property type="match status" value="1"/>
</dbReference>
<dbReference type="PIRSF" id="PIRSF034285">
    <property type="entry name" value="UCP034285"/>
    <property type="match status" value="1"/>
</dbReference>
<accession>A0AA42CEX0</accession>
<protein>
    <recommendedName>
        <fullName evidence="3">Protein ImuA</fullName>
    </recommendedName>
</protein>